<name>G8D481_9GAMM</name>
<dbReference type="NCBIfam" id="TIGR00527">
    <property type="entry name" value="gcvH"/>
    <property type="match status" value="1"/>
</dbReference>
<evidence type="ECO:0000259" key="5">
    <source>
        <dbReference type="PROSITE" id="PS50968"/>
    </source>
</evidence>
<dbReference type="InterPro" id="IPR003016">
    <property type="entry name" value="2-oxoA_DH_lipoyl-BS"/>
</dbReference>
<keyword evidence="3 4" id="KW-0450">Lipoyl</keyword>
<dbReference type="PANTHER" id="PTHR11715:SF3">
    <property type="entry name" value="GLYCINE CLEAVAGE SYSTEM H PROTEIN-RELATED"/>
    <property type="match status" value="1"/>
</dbReference>
<evidence type="ECO:0000313" key="6">
    <source>
        <dbReference type="EMBL" id="ADQ20061.1"/>
    </source>
</evidence>
<dbReference type="InterPro" id="IPR002930">
    <property type="entry name" value="GCV_H"/>
</dbReference>
<evidence type="ECO:0000256" key="4">
    <source>
        <dbReference type="PIRSR" id="PIRSR617453-50"/>
    </source>
</evidence>
<feature type="domain" description="Lipoyl-binding" evidence="5">
    <location>
        <begin position="22"/>
        <end position="104"/>
    </location>
</feature>
<comment type="cofactor">
    <cofactor evidence="1">
        <name>(R)-lipoate</name>
        <dbReference type="ChEBI" id="CHEBI:83088"/>
    </cofactor>
</comment>
<dbReference type="Pfam" id="PF01597">
    <property type="entry name" value="GCV_H"/>
    <property type="match status" value="1"/>
</dbReference>
<protein>
    <submittedName>
        <fullName evidence="6">Glycine cleavage system H protein</fullName>
    </submittedName>
</protein>
<dbReference type="InterPro" id="IPR033753">
    <property type="entry name" value="GCV_H/Fam206"/>
</dbReference>
<proteinExistence type="inferred from homology"/>
<evidence type="ECO:0000256" key="2">
    <source>
        <dbReference type="ARBA" id="ARBA00009249"/>
    </source>
</evidence>
<dbReference type="InterPro" id="IPR017453">
    <property type="entry name" value="GCV_H_sub"/>
</dbReference>
<dbReference type="Gene3D" id="2.40.50.100">
    <property type="match status" value="1"/>
</dbReference>
<dbReference type="GO" id="GO:0019464">
    <property type="term" value="P:glycine decarboxylation via glycine cleavage system"/>
    <property type="evidence" value="ECO:0007669"/>
    <property type="project" value="InterPro"/>
</dbReference>
<evidence type="ECO:0000256" key="1">
    <source>
        <dbReference type="ARBA" id="ARBA00001938"/>
    </source>
</evidence>
<organism evidence="6">
    <name type="scientific">Candidatus Endecteinascidia fromenterensis</name>
    <dbReference type="NCBI Taxonomy" id="266021"/>
    <lineage>
        <taxon>Bacteria</taxon>
        <taxon>Pseudomonadati</taxon>
        <taxon>Pseudomonadota</taxon>
        <taxon>Gammaproteobacteria</taxon>
        <taxon>Thiotrichales</taxon>
        <taxon>Candidatus Endecteinascidia</taxon>
    </lineage>
</organism>
<dbReference type="InterPro" id="IPR000089">
    <property type="entry name" value="Biotin_lipoyl"/>
</dbReference>
<dbReference type="AlphaFoldDB" id="G8D481"/>
<sequence>MKNHENYKYNSYHQWILLQSKIITIGITDYAQSLLGNFVYIEFLEIGKKVYINEKLCTVESVKTASDLYSSVNGEILLTNKKLLDKPNLLNLDPYYTGWLYQIKLFDVKEIIKMMSYKNYKSLVSYKK</sequence>
<reference evidence="6" key="1">
    <citation type="journal article" date="2011" name="ACS Chem. Biol.">
        <title>Meta-omic Characterization of the Marine Invertebrate Microbial Consortium That Produces the Chemotherapeutic Natural Product ET-743.</title>
        <authorList>
            <person name="Rath C.M."/>
            <person name="Janto B."/>
            <person name="Earl J."/>
            <person name="Ahmed A."/>
            <person name="Hu F.Z."/>
            <person name="Hiller L."/>
            <person name="Dahlgren M."/>
            <person name="Kreft R."/>
            <person name="Yu F."/>
            <person name="Wolff J.J."/>
            <person name="Kweon H.K."/>
            <person name="Christiansen M.A."/>
            <person name="Hakansson K."/>
            <person name="Williams R.M."/>
            <person name="Ehrlich G.D."/>
            <person name="Sherman D.H."/>
        </authorList>
    </citation>
    <scope>NUCLEOTIDE SEQUENCE</scope>
</reference>
<dbReference type="SUPFAM" id="SSF51230">
    <property type="entry name" value="Single hybrid motif"/>
    <property type="match status" value="1"/>
</dbReference>
<evidence type="ECO:0000256" key="3">
    <source>
        <dbReference type="ARBA" id="ARBA00022823"/>
    </source>
</evidence>
<comment type="similarity">
    <text evidence="2">Belongs to the GcvH family.</text>
</comment>
<dbReference type="CDD" id="cd06848">
    <property type="entry name" value="GCS_H"/>
    <property type="match status" value="1"/>
</dbReference>
<dbReference type="GO" id="GO:0009249">
    <property type="term" value="P:protein lipoylation"/>
    <property type="evidence" value="ECO:0007669"/>
    <property type="project" value="TreeGrafter"/>
</dbReference>
<dbReference type="GO" id="GO:0005960">
    <property type="term" value="C:glycine cleavage complex"/>
    <property type="evidence" value="ECO:0007669"/>
    <property type="project" value="InterPro"/>
</dbReference>
<gene>
    <name evidence="6" type="primary">etrP</name>
    <name evidence="6" type="ORF">ETU_000043</name>
</gene>
<dbReference type="InterPro" id="IPR011053">
    <property type="entry name" value="Single_hybrid_motif"/>
</dbReference>
<dbReference type="GO" id="GO:0005829">
    <property type="term" value="C:cytosol"/>
    <property type="evidence" value="ECO:0007669"/>
    <property type="project" value="TreeGrafter"/>
</dbReference>
<dbReference type="PROSITE" id="PS50968">
    <property type="entry name" value="BIOTINYL_LIPOYL"/>
    <property type="match status" value="1"/>
</dbReference>
<accession>G8D481</accession>
<feature type="modified residue" description="N6-lipoyllysine" evidence="4">
    <location>
        <position position="63"/>
    </location>
</feature>
<dbReference type="PROSITE" id="PS00189">
    <property type="entry name" value="LIPOYL"/>
    <property type="match status" value="1"/>
</dbReference>
<dbReference type="EMBL" id="HQ542106">
    <property type="protein sequence ID" value="ADQ20061.1"/>
    <property type="molecule type" value="Genomic_DNA"/>
</dbReference>
<dbReference type="NCBIfam" id="NF002270">
    <property type="entry name" value="PRK01202.1"/>
    <property type="match status" value="1"/>
</dbReference>
<dbReference type="PANTHER" id="PTHR11715">
    <property type="entry name" value="GLYCINE CLEAVAGE SYSTEM H PROTEIN"/>
    <property type="match status" value="1"/>
</dbReference>